<evidence type="ECO:0000313" key="2">
    <source>
        <dbReference type="EMBL" id="GLQ75376.1"/>
    </source>
</evidence>
<feature type="transmembrane region" description="Helical" evidence="1">
    <location>
        <begin position="30"/>
        <end position="53"/>
    </location>
</feature>
<proteinExistence type="predicted"/>
<reference evidence="3" key="1">
    <citation type="journal article" date="2019" name="Int. J. Syst. Evol. Microbiol.">
        <title>The Global Catalogue of Microorganisms (GCM) 10K type strain sequencing project: providing services to taxonomists for standard genome sequencing and annotation.</title>
        <authorList>
            <consortium name="The Broad Institute Genomics Platform"/>
            <consortium name="The Broad Institute Genome Sequencing Center for Infectious Disease"/>
            <person name="Wu L."/>
            <person name="Ma J."/>
        </authorList>
    </citation>
    <scope>NUCLEOTIDE SEQUENCE [LARGE SCALE GENOMIC DNA]</scope>
    <source>
        <strain evidence="3">NBRC 15640</strain>
    </source>
</reference>
<accession>A0AAV5NZF9</accession>
<dbReference type="Proteomes" id="UP001156690">
    <property type="component" value="Unassembled WGS sequence"/>
</dbReference>
<dbReference type="AlphaFoldDB" id="A0AAV5NZF9"/>
<evidence type="ECO:0000313" key="3">
    <source>
        <dbReference type="Proteomes" id="UP001156690"/>
    </source>
</evidence>
<dbReference type="RefSeq" id="WP_126609718.1">
    <property type="nucleotide sequence ID" value="NZ_AP025144.1"/>
</dbReference>
<keyword evidence="1" id="KW-1133">Transmembrane helix</keyword>
<evidence type="ECO:0000256" key="1">
    <source>
        <dbReference type="SAM" id="Phobius"/>
    </source>
</evidence>
<keyword evidence="3" id="KW-1185">Reference proteome</keyword>
<organism evidence="2 3">
    <name type="scientific">Vibrio penaeicida</name>
    <dbReference type="NCBI Taxonomy" id="104609"/>
    <lineage>
        <taxon>Bacteria</taxon>
        <taxon>Pseudomonadati</taxon>
        <taxon>Pseudomonadota</taxon>
        <taxon>Gammaproteobacteria</taxon>
        <taxon>Vibrionales</taxon>
        <taxon>Vibrionaceae</taxon>
        <taxon>Vibrio</taxon>
    </lineage>
</organism>
<keyword evidence="1" id="KW-0472">Membrane</keyword>
<name>A0AAV5NZF9_9VIBR</name>
<keyword evidence="1" id="KW-0812">Transmembrane</keyword>
<sequence length="175" mass="20241">MGDETNGSQNRKQKKGTPILRRYRGNSLPLLYKVILIYGVTLLVLVSLGRYFVAERGQDTQDSLPVLDLKVSLAGKMATNRARLQLMKSKLIAVEWRAHNRRYQTLLDQIDEKIDYYDMSIDEIKNINVLGSYTPEEMKALRAALNESLRSEVEYEDILNEYQMLVLKLMLNVDR</sequence>
<comment type="caution">
    <text evidence="2">The sequence shown here is derived from an EMBL/GenBank/DDBJ whole genome shotgun (WGS) entry which is preliminary data.</text>
</comment>
<gene>
    <name evidence="2" type="ORF">GCM10007932_47380</name>
</gene>
<dbReference type="EMBL" id="BSNX01000073">
    <property type="protein sequence ID" value="GLQ75376.1"/>
    <property type="molecule type" value="Genomic_DNA"/>
</dbReference>
<protein>
    <submittedName>
        <fullName evidence="2">Uncharacterized protein</fullName>
    </submittedName>
</protein>